<protein>
    <recommendedName>
        <fullName evidence="1">Putative endonuclease Z1 domain-containing protein</fullName>
    </recommendedName>
</protein>
<accession>A0ABR9LLH6</accession>
<dbReference type="Pfam" id="PF10593">
    <property type="entry name" value="Z1"/>
    <property type="match status" value="1"/>
</dbReference>
<name>A0ABR9LLH6_9PSEU</name>
<proteinExistence type="predicted"/>
<evidence type="ECO:0000313" key="2">
    <source>
        <dbReference type="EMBL" id="MBE1581155.1"/>
    </source>
</evidence>
<reference evidence="2 3" key="1">
    <citation type="submission" date="2020-10" db="EMBL/GenBank/DDBJ databases">
        <title>Sequencing the genomes of 1000 actinobacteria strains.</title>
        <authorList>
            <person name="Klenk H.-P."/>
        </authorList>
    </citation>
    <scope>NUCLEOTIDE SEQUENCE [LARGE SCALE GENOMIC DNA]</scope>
    <source>
        <strain evidence="2 3">DSM 46661</strain>
    </source>
</reference>
<sequence>MTNPLVEAYANALRAMEGSAPKGLLRRAQVEAEDIVPEPDVSEARLREHLEASDQDDRLRVALTLNMGRWGNAPVEGNPWTAGTRANSAERRELIIELLKIEAETASAFSVHFPLAKGDGTTVIAGPWEPWYTMEVQRDRDFYWGHYIEYLRTRRNWGAQAITTLDTATTHIVERLVNPSRAKAGQTKGLVVGYVQSGKTANFTGVIAKAIDAGYRLIIVMTGTTNLLREQTQRRLDMELVGRENILRGVDESDPGAAQIIDYLDDDDDWNNDRFVRHGVRPSEVGKPDIHRMTTQRRDYRRLQQGLPALEFERRDRTKQLWHPDNLFTSDARLIIVKKNTSVLNNLVKDLKNNADKLDDIPTLIIDDESDQASVNTTDPRKWKEEQKKRTAINQHLSNLLHILPRAQYVGYTATPFANVFVDPSDDEDIFPKDYLISLERPEGYMGADDFHDLDLAIPDSEKTFANSKEKAHVRLVGKQADEDDEAEEDDLQDALDSFVLAGAIKLYREAHGAKPFKHHTMLVHEAMRKAAHKTRSESIQDLWNVSGYLSGGASERLRQLFLDDFAPVTAALDLGHAMPASFDDLVPHLGVAARQIAPNGNPVLVINSDKDIEQENLDFDKRPVWRILVGGNSLARGFTVEGLTVTYYSRNVGHSEALMQMGRWFGFRPGYRDLVRLFVTRKVRDAFEAACRDEEEFRRELRQYATMVDGRPLITPKDIQPQVMRHGGLRPTAPNKMYNARLVERRTRTKEPSSGYPNLDDQSALSHNIDACRPLLKAAKHHTSLKAGRTFEALTGTVTHKEMIDVLSELKWAKDDTFTADLAWIASLPEDIVDQWHIVLPQQKTGRRISIEGVGEFTVHGRKVEKENRIRGNSESAHRKALDDLADKTPTSGCAILYPVMDKDRPDVEVDDDGYPIGVVMALMLQLPDAAVPDDRKPLVYKVQIPEKPYYALVDEPSKP</sequence>
<evidence type="ECO:0000259" key="1">
    <source>
        <dbReference type="Pfam" id="PF10593"/>
    </source>
</evidence>
<gene>
    <name evidence="2" type="ORF">H4W30_008236</name>
</gene>
<dbReference type="InterPro" id="IPR018310">
    <property type="entry name" value="Put_endonuclease_Z1-dom"/>
</dbReference>
<organism evidence="2 3">
    <name type="scientific">Amycolatopsis roodepoortensis</name>
    <dbReference type="NCBI Taxonomy" id="700274"/>
    <lineage>
        <taxon>Bacteria</taxon>
        <taxon>Bacillati</taxon>
        <taxon>Actinomycetota</taxon>
        <taxon>Actinomycetes</taxon>
        <taxon>Pseudonocardiales</taxon>
        <taxon>Pseudonocardiaceae</taxon>
        <taxon>Amycolatopsis</taxon>
    </lineage>
</organism>
<dbReference type="EMBL" id="JADBEJ010000008">
    <property type="protein sequence ID" value="MBE1581155.1"/>
    <property type="molecule type" value="Genomic_DNA"/>
</dbReference>
<comment type="caution">
    <text evidence="2">The sequence shown here is derived from an EMBL/GenBank/DDBJ whole genome shotgun (WGS) entry which is preliminary data.</text>
</comment>
<dbReference type="Proteomes" id="UP000656548">
    <property type="component" value="Unassembled WGS sequence"/>
</dbReference>
<feature type="domain" description="Putative endonuclease Z1" evidence="1">
    <location>
        <begin position="492"/>
        <end position="727"/>
    </location>
</feature>
<keyword evidence="3" id="KW-1185">Reference proteome</keyword>
<dbReference type="InterPro" id="IPR027417">
    <property type="entry name" value="P-loop_NTPase"/>
</dbReference>
<dbReference type="SUPFAM" id="SSF52540">
    <property type="entry name" value="P-loop containing nucleoside triphosphate hydrolases"/>
    <property type="match status" value="1"/>
</dbReference>
<evidence type="ECO:0000313" key="3">
    <source>
        <dbReference type="Proteomes" id="UP000656548"/>
    </source>
</evidence>
<dbReference type="RefSeq" id="WP_192747561.1">
    <property type="nucleotide sequence ID" value="NZ_JADBEJ010000008.1"/>
</dbReference>